<accession>A0A087TP12</accession>
<proteinExistence type="predicted"/>
<feature type="domain" description="Transposase Tc1-like" evidence="2">
    <location>
        <begin position="49"/>
        <end position="119"/>
    </location>
</feature>
<dbReference type="AlphaFoldDB" id="A0A087TP12"/>
<organism evidence="4 5">
    <name type="scientific">Stegodyphus mimosarum</name>
    <name type="common">African social velvet spider</name>
    <dbReference type="NCBI Taxonomy" id="407821"/>
    <lineage>
        <taxon>Eukaryota</taxon>
        <taxon>Metazoa</taxon>
        <taxon>Ecdysozoa</taxon>
        <taxon>Arthropoda</taxon>
        <taxon>Chelicerata</taxon>
        <taxon>Arachnida</taxon>
        <taxon>Araneae</taxon>
        <taxon>Araneomorphae</taxon>
        <taxon>Entelegynae</taxon>
        <taxon>Eresoidea</taxon>
        <taxon>Eresidae</taxon>
        <taxon>Stegodyphus</taxon>
    </lineage>
</organism>
<dbReference type="OrthoDB" id="6503215at2759"/>
<dbReference type="SUPFAM" id="SSF46689">
    <property type="entry name" value="Homeodomain-like"/>
    <property type="match status" value="1"/>
</dbReference>
<dbReference type="Gene3D" id="3.30.420.10">
    <property type="entry name" value="Ribonuclease H-like superfamily/Ribonuclease H"/>
    <property type="match status" value="1"/>
</dbReference>
<dbReference type="GO" id="GO:0003677">
    <property type="term" value="F:DNA binding"/>
    <property type="evidence" value="ECO:0007669"/>
    <property type="project" value="InterPro"/>
</dbReference>
<dbReference type="InterPro" id="IPR009057">
    <property type="entry name" value="Homeodomain-like_sf"/>
</dbReference>
<dbReference type="Pfam" id="PF01498">
    <property type="entry name" value="HTH_Tnp_Tc3_2"/>
    <property type="match status" value="1"/>
</dbReference>
<sequence length="329" mass="37811">MWAHPTGSIDELEIAQSVIFRLWQQFQDDGNMCRRYSTGRLRVTTPNEDRYLAVTAKRNRRSTASDLSRQLSSATGTTISRQTVYKRLGQIGLYARRPVRCVPLTATHCRLRLAWSREHALWTPQQWACVMFSDESSFSLQSDSRRTFIWRASGTRYHQENIIERHRYGDAGVLVWGGIILGSGTDLHFQTGTMTSQIYRDVILEPHVRLFRGAMGGQFVFMDDNARSHRANIVSECLQSENITRMDWPAFSPELNPVEHVWDMLGRRVAARQPSPTCLPELQRALPFEWQLQRNISSELRSRLLASHRIGPFLAVNRSGNQRFISSST</sequence>
<feature type="non-terminal residue" evidence="4">
    <location>
        <position position="329"/>
    </location>
</feature>
<protein>
    <submittedName>
        <fullName evidence="4">Transposable element Tcb1 transposase</fullName>
    </submittedName>
</protein>
<feature type="domain" description="Tc1-like transposase DDE" evidence="3">
    <location>
        <begin position="130"/>
        <end position="273"/>
    </location>
</feature>
<dbReference type="InterPro" id="IPR052338">
    <property type="entry name" value="Transposase_5"/>
</dbReference>
<gene>
    <name evidence="4" type="ORF">X975_21480</name>
</gene>
<name>A0A087TP12_STEMI</name>
<dbReference type="InterPro" id="IPR036397">
    <property type="entry name" value="RNaseH_sf"/>
</dbReference>
<evidence type="ECO:0000256" key="1">
    <source>
        <dbReference type="ARBA" id="ARBA00004123"/>
    </source>
</evidence>
<dbReference type="InterPro" id="IPR038717">
    <property type="entry name" value="Tc1-like_DDE_dom"/>
</dbReference>
<dbReference type="GO" id="GO:0006313">
    <property type="term" value="P:DNA transposition"/>
    <property type="evidence" value="ECO:0007669"/>
    <property type="project" value="InterPro"/>
</dbReference>
<comment type="subcellular location">
    <subcellularLocation>
        <location evidence="1">Nucleus</location>
    </subcellularLocation>
</comment>
<dbReference type="OMA" id="ISMAFSC"/>
<reference evidence="4 5" key="1">
    <citation type="submission" date="2013-11" db="EMBL/GenBank/DDBJ databases">
        <title>Genome sequencing of Stegodyphus mimosarum.</title>
        <authorList>
            <person name="Bechsgaard J."/>
        </authorList>
    </citation>
    <scope>NUCLEOTIDE SEQUENCE [LARGE SCALE GENOMIC DNA]</scope>
</reference>
<keyword evidence="5" id="KW-1185">Reference proteome</keyword>
<evidence type="ECO:0000313" key="5">
    <source>
        <dbReference type="Proteomes" id="UP000054359"/>
    </source>
</evidence>
<dbReference type="Proteomes" id="UP000054359">
    <property type="component" value="Unassembled WGS sequence"/>
</dbReference>
<dbReference type="GO" id="GO:0005634">
    <property type="term" value="C:nucleus"/>
    <property type="evidence" value="ECO:0007669"/>
    <property type="project" value="UniProtKB-SubCell"/>
</dbReference>
<dbReference type="EMBL" id="KK116109">
    <property type="protein sequence ID" value="KFM66851.1"/>
    <property type="molecule type" value="Genomic_DNA"/>
</dbReference>
<evidence type="ECO:0000259" key="3">
    <source>
        <dbReference type="Pfam" id="PF13358"/>
    </source>
</evidence>
<evidence type="ECO:0000313" key="4">
    <source>
        <dbReference type="EMBL" id="KFM66851.1"/>
    </source>
</evidence>
<dbReference type="PANTHER" id="PTHR23022:SF135">
    <property type="entry name" value="SI:DKEY-77F5.3"/>
    <property type="match status" value="1"/>
</dbReference>
<dbReference type="Pfam" id="PF13358">
    <property type="entry name" value="DDE_3"/>
    <property type="match status" value="1"/>
</dbReference>
<dbReference type="PANTHER" id="PTHR23022">
    <property type="entry name" value="TRANSPOSABLE ELEMENT-RELATED"/>
    <property type="match status" value="1"/>
</dbReference>
<dbReference type="GO" id="GO:0015074">
    <property type="term" value="P:DNA integration"/>
    <property type="evidence" value="ECO:0007669"/>
    <property type="project" value="InterPro"/>
</dbReference>
<dbReference type="InterPro" id="IPR002492">
    <property type="entry name" value="Transposase_Tc1-like"/>
</dbReference>
<evidence type="ECO:0000259" key="2">
    <source>
        <dbReference type="Pfam" id="PF01498"/>
    </source>
</evidence>